<evidence type="ECO:0000259" key="2">
    <source>
        <dbReference type="PROSITE" id="PS00662"/>
    </source>
</evidence>
<evidence type="ECO:0000313" key="4">
    <source>
        <dbReference type="Proteomes" id="UP001595932"/>
    </source>
</evidence>
<organism evidence="3 4">
    <name type="scientific">Planococcus dechangensis</name>
    <dbReference type="NCBI Taxonomy" id="1176255"/>
    <lineage>
        <taxon>Bacteria</taxon>
        <taxon>Bacillati</taxon>
        <taxon>Bacillota</taxon>
        <taxon>Bacilli</taxon>
        <taxon>Bacillales</taxon>
        <taxon>Caryophanaceae</taxon>
        <taxon>Planococcus</taxon>
    </lineage>
</organism>
<dbReference type="Gene3D" id="3.30.450.90">
    <property type="match status" value="1"/>
</dbReference>
<dbReference type="InterPro" id="IPR006321">
    <property type="entry name" value="PilT/PilU"/>
</dbReference>
<dbReference type="SMART" id="SM00382">
    <property type="entry name" value="AAA"/>
    <property type="match status" value="1"/>
</dbReference>
<comment type="caution">
    <text evidence="3">The sequence shown here is derived from an EMBL/GenBank/DDBJ whole genome shotgun (WGS) entry which is preliminary data.</text>
</comment>
<dbReference type="PROSITE" id="PS00662">
    <property type="entry name" value="T2SP_E"/>
    <property type="match status" value="1"/>
</dbReference>
<dbReference type="InterPro" id="IPR001482">
    <property type="entry name" value="T2SS/T4SS_dom"/>
</dbReference>
<proteinExistence type="inferred from homology"/>
<dbReference type="PANTHER" id="PTHR30486">
    <property type="entry name" value="TWITCHING MOTILITY PROTEIN PILT"/>
    <property type="match status" value="1"/>
</dbReference>
<accession>A0ABV9M7S0</accession>
<keyword evidence="4" id="KW-1185">Reference proteome</keyword>
<dbReference type="Proteomes" id="UP001595932">
    <property type="component" value="Unassembled WGS sequence"/>
</dbReference>
<dbReference type="InterPro" id="IPR003593">
    <property type="entry name" value="AAA+_ATPase"/>
</dbReference>
<reference evidence="4" key="1">
    <citation type="journal article" date="2019" name="Int. J. Syst. Evol. Microbiol.">
        <title>The Global Catalogue of Microorganisms (GCM) 10K type strain sequencing project: providing services to taxonomists for standard genome sequencing and annotation.</title>
        <authorList>
            <consortium name="The Broad Institute Genomics Platform"/>
            <consortium name="The Broad Institute Genome Sequencing Center for Infectious Disease"/>
            <person name="Wu L."/>
            <person name="Ma J."/>
        </authorList>
    </citation>
    <scope>NUCLEOTIDE SEQUENCE [LARGE SCALE GENOMIC DNA]</scope>
    <source>
        <strain evidence="4">CGMCC 1.12151</strain>
    </source>
</reference>
<dbReference type="SUPFAM" id="SSF52540">
    <property type="entry name" value="P-loop containing nucleoside triphosphate hydrolases"/>
    <property type="match status" value="1"/>
</dbReference>
<dbReference type="InterPro" id="IPR050921">
    <property type="entry name" value="T4SS_GSP_E_ATPase"/>
</dbReference>
<dbReference type="Pfam" id="PF00437">
    <property type="entry name" value="T2SSE"/>
    <property type="match status" value="1"/>
</dbReference>
<dbReference type="RefSeq" id="WP_377276692.1">
    <property type="nucleotide sequence ID" value="NZ_JBHSGL010000005.1"/>
</dbReference>
<dbReference type="CDD" id="cd01131">
    <property type="entry name" value="PilT"/>
    <property type="match status" value="1"/>
</dbReference>
<name>A0ABV9M7S0_9BACL</name>
<dbReference type="InterPro" id="IPR027417">
    <property type="entry name" value="P-loop_NTPase"/>
</dbReference>
<dbReference type="EMBL" id="JBHSGL010000005">
    <property type="protein sequence ID" value="MFC4711867.1"/>
    <property type="molecule type" value="Genomic_DNA"/>
</dbReference>
<protein>
    <submittedName>
        <fullName evidence="3">Type IV pilus twitching motility protein PilT</fullName>
    </submittedName>
</protein>
<dbReference type="Gene3D" id="3.40.50.300">
    <property type="entry name" value="P-loop containing nucleotide triphosphate hydrolases"/>
    <property type="match status" value="1"/>
</dbReference>
<gene>
    <name evidence="3" type="ORF">ACFO5U_03330</name>
</gene>
<evidence type="ECO:0000313" key="3">
    <source>
        <dbReference type="EMBL" id="MFC4711867.1"/>
    </source>
</evidence>
<dbReference type="NCBIfam" id="TIGR01420">
    <property type="entry name" value="pilT_fam"/>
    <property type="match status" value="1"/>
</dbReference>
<sequence length="351" mass="38674">MTTDTAIQFIDKVLTTARELGVSDVHMTTGIPPVFRMHGTLKRYGEERLMPEDTEAIAKALMPESLWDTFLEKGEMDYSYAIPGVSRFRVNSFHQRGSISHAFRTIPTIIPSIDDLKMPDTLKKLADTHQGLILVTGPTGSGKSTTLAAMIRYMNENMTKHIITLEDPIEYMHRHGTSVIDQREVGFDTKSFANGLRAALRQDPDVILVGEMRDLETIMTAITAAETGHLVMGTLHTSSAASTVERIIDVFPPAQHAQIRTQLGGILKAVISQRLLPTADGKGRVAATEIMIHNTAIANLIRTEKVHQIPNVILTNRAAGMHLMQTSVQELFNKGLITKQIAAPYLIGGEE</sequence>
<evidence type="ECO:0000256" key="1">
    <source>
        <dbReference type="ARBA" id="ARBA00006611"/>
    </source>
</evidence>
<comment type="similarity">
    <text evidence="1">Belongs to the GSP E family.</text>
</comment>
<feature type="domain" description="Bacterial type II secretion system protein E" evidence="2">
    <location>
        <begin position="200"/>
        <end position="214"/>
    </location>
</feature>